<organism evidence="1 2">
    <name type="scientific">Actinophytocola gossypii</name>
    <dbReference type="NCBI Taxonomy" id="2812003"/>
    <lineage>
        <taxon>Bacteria</taxon>
        <taxon>Bacillati</taxon>
        <taxon>Actinomycetota</taxon>
        <taxon>Actinomycetes</taxon>
        <taxon>Pseudonocardiales</taxon>
        <taxon>Pseudonocardiaceae</taxon>
    </lineage>
</organism>
<sequence>MPDTSEAAFRAERWHLEGDLYEKPARSGVEPLDGTWFELVESVVDTPLILLVPRDSR</sequence>
<protein>
    <submittedName>
        <fullName evidence="1">Uncharacterized protein</fullName>
    </submittedName>
</protein>
<proteinExistence type="predicted"/>
<comment type="caution">
    <text evidence="1">The sequence shown here is derived from an EMBL/GenBank/DDBJ whole genome shotgun (WGS) entry which is preliminary data.</text>
</comment>
<accession>A0ABT2JC82</accession>
<keyword evidence="2" id="KW-1185">Reference proteome</keyword>
<name>A0ABT2JC82_9PSEU</name>
<dbReference type="EMBL" id="JAFFZE010000015">
    <property type="protein sequence ID" value="MCT2585376.1"/>
    <property type="molecule type" value="Genomic_DNA"/>
</dbReference>
<gene>
    <name evidence="1" type="ORF">JT362_19845</name>
</gene>
<evidence type="ECO:0000313" key="2">
    <source>
        <dbReference type="Proteomes" id="UP001156441"/>
    </source>
</evidence>
<evidence type="ECO:0000313" key="1">
    <source>
        <dbReference type="EMBL" id="MCT2585376.1"/>
    </source>
</evidence>
<reference evidence="1 2" key="1">
    <citation type="submission" date="2021-02" db="EMBL/GenBank/DDBJ databases">
        <title>Actinophytocola xerophila sp. nov., isolated from soil of cotton cropping field.</title>
        <authorList>
            <person name="Huang R."/>
            <person name="Chen X."/>
            <person name="Ge X."/>
            <person name="Liu W."/>
        </authorList>
    </citation>
    <scope>NUCLEOTIDE SEQUENCE [LARGE SCALE GENOMIC DNA]</scope>
    <source>
        <strain evidence="1 2">S1-96</strain>
    </source>
</reference>
<dbReference type="Proteomes" id="UP001156441">
    <property type="component" value="Unassembled WGS sequence"/>
</dbReference>
<dbReference type="RefSeq" id="WP_260192931.1">
    <property type="nucleotide sequence ID" value="NZ_JAFFZE010000015.1"/>
</dbReference>